<evidence type="ECO:0000313" key="2">
    <source>
        <dbReference type="Proteomes" id="UP000073492"/>
    </source>
</evidence>
<dbReference type="EMBL" id="LFZO01000471">
    <property type="protein sequence ID" value="KXT08247.1"/>
    <property type="molecule type" value="Genomic_DNA"/>
</dbReference>
<proteinExistence type="predicted"/>
<evidence type="ECO:0000313" key="1">
    <source>
        <dbReference type="EMBL" id="KXT08247.1"/>
    </source>
</evidence>
<keyword evidence="2" id="KW-1185">Reference proteome</keyword>
<accession>A0A139I0Q2</accession>
<dbReference type="AlphaFoldDB" id="A0A139I0Q2"/>
<gene>
    <name evidence="1" type="ORF">AC579_6496</name>
</gene>
<organism evidence="1 2">
    <name type="scientific">Pseudocercospora musae</name>
    <dbReference type="NCBI Taxonomy" id="113226"/>
    <lineage>
        <taxon>Eukaryota</taxon>
        <taxon>Fungi</taxon>
        <taxon>Dikarya</taxon>
        <taxon>Ascomycota</taxon>
        <taxon>Pezizomycotina</taxon>
        <taxon>Dothideomycetes</taxon>
        <taxon>Dothideomycetidae</taxon>
        <taxon>Mycosphaerellales</taxon>
        <taxon>Mycosphaerellaceae</taxon>
        <taxon>Pseudocercospora</taxon>
    </lineage>
</organism>
<dbReference type="OrthoDB" id="10476968at2759"/>
<reference evidence="1 2" key="1">
    <citation type="submission" date="2015-07" db="EMBL/GenBank/DDBJ databases">
        <title>Comparative genomics of the Sigatoka disease complex on banana suggests a link between parallel evolutionary changes in Pseudocercospora fijiensis and Pseudocercospora eumusae and increased virulence on the banana host.</title>
        <authorList>
            <person name="Chang T.-C."/>
            <person name="Salvucci A."/>
            <person name="Crous P.W."/>
            <person name="Stergiopoulos I."/>
        </authorList>
    </citation>
    <scope>NUCLEOTIDE SEQUENCE [LARGE SCALE GENOMIC DNA]</scope>
    <source>
        <strain evidence="1 2">CBS 116634</strain>
    </source>
</reference>
<comment type="caution">
    <text evidence="1">The sequence shown here is derived from an EMBL/GenBank/DDBJ whole genome shotgun (WGS) entry which is preliminary data.</text>
</comment>
<sequence length="94" mass="10605">MVFFDQEGDSWILNDSLFIQRVQSLLDGRRTPMRWALRIRWAFSGSVVTLLDASGLASTVVLDFASLQCLPDFISFDLSTLFGFPKTAALVMRK</sequence>
<protein>
    <submittedName>
        <fullName evidence="1">Uncharacterized protein</fullName>
    </submittedName>
</protein>
<dbReference type="Proteomes" id="UP000073492">
    <property type="component" value="Unassembled WGS sequence"/>
</dbReference>
<name>A0A139I0Q2_9PEZI</name>